<dbReference type="SUPFAM" id="SSF52540">
    <property type="entry name" value="P-loop containing nucleoside triphosphate hydrolases"/>
    <property type="match status" value="1"/>
</dbReference>
<organism evidence="1 2">
    <name type="scientific">Tropicimonas omnivorans</name>
    <dbReference type="NCBI Taxonomy" id="3075590"/>
    <lineage>
        <taxon>Bacteria</taxon>
        <taxon>Pseudomonadati</taxon>
        <taxon>Pseudomonadota</taxon>
        <taxon>Alphaproteobacteria</taxon>
        <taxon>Rhodobacterales</taxon>
        <taxon>Roseobacteraceae</taxon>
        <taxon>Tropicimonas</taxon>
    </lineage>
</organism>
<keyword evidence="2" id="KW-1185">Reference proteome</keyword>
<comment type="caution">
    <text evidence="1">The sequence shown here is derived from an EMBL/GenBank/DDBJ whole genome shotgun (WGS) entry which is preliminary data.</text>
</comment>
<sequence length="281" mass="30109">MAADHPTRDAAGRAGVRSGAKRVVIHAGLPKTGSTAIQNMLRANENALEQDMALAVREDRTRELRLAAYRILSRGGFRARHRLRRAARDLAQWAASAPQDTVLISDENLLGVTSGTLFGATYGDGPRAVVDALLTAFAGQDVIVVLYTREGEALRRSCHNQKVRNGGGTMDYAGFCRAFPDPTMPARLAADLKADLGARARIVTLEDEADGRVGRTVLREAGMGEAAIDALIEPPRINVSIPAAVLELIREINGLGLPDEKRREVVALVRKHAGAVGGPRT</sequence>
<protein>
    <submittedName>
        <fullName evidence="1">Uncharacterized protein</fullName>
    </submittedName>
</protein>
<proteinExistence type="predicted"/>
<dbReference type="RefSeq" id="WP_311689514.1">
    <property type="nucleotide sequence ID" value="NZ_JAVRHL010000001.1"/>
</dbReference>
<name>A0ABU3DDF0_9RHOB</name>
<evidence type="ECO:0000313" key="2">
    <source>
        <dbReference type="Proteomes" id="UP001265259"/>
    </source>
</evidence>
<dbReference type="InterPro" id="IPR027417">
    <property type="entry name" value="P-loop_NTPase"/>
</dbReference>
<evidence type="ECO:0000313" key="1">
    <source>
        <dbReference type="EMBL" id="MDT0681746.1"/>
    </source>
</evidence>
<accession>A0ABU3DDF0</accession>
<reference evidence="1 2" key="1">
    <citation type="submission" date="2023-09" db="EMBL/GenBank/DDBJ databases">
        <authorList>
            <person name="Rey-Velasco X."/>
        </authorList>
    </citation>
    <scope>NUCLEOTIDE SEQUENCE [LARGE SCALE GENOMIC DNA]</scope>
    <source>
        <strain evidence="1 2">F158</strain>
    </source>
</reference>
<dbReference type="EMBL" id="JAVRHL010000001">
    <property type="protein sequence ID" value="MDT0681746.1"/>
    <property type="molecule type" value="Genomic_DNA"/>
</dbReference>
<gene>
    <name evidence="1" type="ORF">RM543_03535</name>
</gene>
<dbReference type="Proteomes" id="UP001265259">
    <property type="component" value="Unassembled WGS sequence"/>
</dbReference>